<protein>
    <submittedName>
        <fullName evidence="7">Tyrosine-type recombinase/integrase</fullName>
    </submittedName>
</protein>
<evidence type="ECO:0000313" key="8">
    <source>
        <dbReference type="Proteomes" id="UP001596406"/>
    </source>
</evidence>
<dbReference type="InterPro" id="IPR002104">
    <property type="entry name" value="Integrase_catalytic"/>
</dbReference>
<evidence type="ECO:0000259" key="6">
    <source>
        <dbReference type="PROSITE" id="PS51900"/>
    </source>
</evidence>
<dbReference type="Pfam" id="PF00589">
    <property type="entry name" value="Phage_integrase"/>
    <property type="match status" value="1"/>
</dbReference>
<dbReference type="GO" id="GO:0006310">
    <property type="term" value="P:DNA recombination"/>
    <property type="evidence" value="ECO:0007669"/>
    <property type="project" value="UniProtKB-KW"/>
</dbReference>
<dbReference type="PANTHER" id="PTHR30349:SF41">
    <property type="entry name" value="INTEGRASE_RECOMBINASE PROTEIN MJ0367-RELATED"/>
    <property type="match status" value="1"/>
</dbReference>
<sequence length="368" mass="42917">MSQDALDDTVIVPGPSKERLNQRQLLDYQEIRREFIEWLLHLGKNPDRAVGYSESTVRQTAYRTDQFFRAVWDERGYTTDVTSEDADAYIRDLTYSDASESHKSNTQKSLLRLFRWRVHTRGGSEWEPPYAFSSGDATRPRDYFTRSERRQLREAALEYGSIPGYNDLTPEQRDRWKGYLAQRFGKPKSDVRPADWERANGWQTPTLVWVSLDCGLRPIEVERAVTSWVDIDNGVLRIPKEQSSKNVDNWIVSLQSRTVRALDRWLTERRAYDRYTGTDALWLTRHGNPYRSQSLRHVLHRLCDLADISTKGRSLSWYSIRASTATYMTHEEDLAAAQAQLRHKSPTTTMRYDQAPIESRRDALDRMG</sequence>
<evidence type="ECO:0000256" key="4">
    <source>
        <dbReference type="PROSITE-ProRule" id="PRU01248"/>
    </source>
</evidence>
<feature type="domain" description="Core-binding (CB)" evidence="6">
    <location>
        <begin position="26"/>
        <end position="118"/>
    </location>
</feature>
<keyword evidence="8" id="KW-1185">Reference proteome</keyword>
<dbReference type="InterPro" id="IPR013762">
    <property type="entry name" value="Integrase-like_cat_sf"/>
</dbReference>
<evidence type="ECO:0000256" key="2">
    <source>
        <dbReference type="ARBA" id="ARBA00023125"/>
    </source>
</evidence>
<dbReference type="SUPFAM" id="SSF56349">
    <property type="entry name" value="DNA breaking-rejoining enzymes"/>
    <property type="match status" value="1"/>
</dbReference>
<feature type="domain" description="Tyr recombinase" evidence="5">
    <location>
        <begin position="139"/>
        <end position="365"/>
    </location>
</feature>
<keyword evidence="3" id="KW-0233">DNA recombination</keyword>
<comment type="caution">
    <text evidence="7">The sequence shown here is derived from an EMBL/GenBank/DDBJ whole genome shotgun (WGS) entry which is preliminary data.</text>
</comment>
<keyword evidence="2 4" id="KW-0238">DNA-binding</keyword>
<proteinExistence type="predicted"/>
<dbReference type="GO" id="GO:0015074">
    <property type="term" value="P:DNA integration"/>
    <property type="evidence" value="ECO:0007669"/>
    <property type="project" value="UniProtKB-KW"/>
</dbReference>
<dbReference type="RefSeq" id="WP_304447031.1">
    <property type="nucleotide sequence ID" value="NZ_JARRAH010000001.1"/>
</dbReference>
<organism evidence="7 8">
    <name type="scientific">Halomarina ordinaria</name>
    <dbReference type="NCBI Taxonomy" id="3033939"/>
    <lineage>
        <taxon>Archaea</taxon>
        <taxon>Methanobacteriati</taxon>
        <taxon>Methanobacteriota</taxon>
        <taxon>Stenosarchaea group</taxon>
        <taxon>Halobacteria</taxon>
        <taxon>Halobacteriales</taxon>
        <taxon>Natronomonadaceae</taxon>
        <taxon>Halomarina</taxon>
    </lineage>
</organism>
<evidence type="ECO:0000256" key="1">
    <source>
        <dbReference type="ARBA" id="ARBA00022908"/>
    </source>
</evidence>
<dbReference type="PANTHER" id="PTHR30349">
    <property type="entry name" value="PHAGE INTEGRASE-RELATED"/>
    <property type="match status" value="1"/>
</dbReference>
<dbReference type="PROSITE" id="PS51898">
    <property type="entry name" value="TYR_RECOMBINASE"/>
    <property type="match status" value="1"/>
</dbReference>
<dbReference type="Proteomes" id="UP001596406">
    <property type="component" value="Unassembled WGS sequence"/>
</dbReference>
<reference evidence="7 8" key="1">
    <citation type="journal article" date="2019" name="Int. J. Syst. Evol. Microbiol.">
        <title>The Global Catalogue of Microorganisms (GCM) 10K type strain sequencing project: providing services to taxonomists for standard genome sequencing and annotation.</title>
        <authorList>
            <consortium name="The Broad Institute Genomics Platform"/>
            <consortium name="The Broad Institute Genome Sequencing Center for Infectious Disease"/>
            <person name="Wu L."/>
            <person name="Ma J."/>
        </authorList>
    </citation>
    <scope>NUCLEOTIDE SEQUENCE [LARGE SCALE GENOMIC DNA]</scope>
    <source>
        <strain evidence="7 8">PSRA2</strain>
    </source>
</reference>
<dbReference type="EMBL" id="JBHSXM010000001">
    <property type="protein sequence ID" value="MFC6835326.1"/>
    <property type="molecule type" value="Genomic_DNA"/>
</dbReference>
<accession>A0ABD5U4C3</accession>
<gene>
    <name evidence="7" type="ORF">ACFQHK_02245</name>
</gene>
<evidence type="ECO:0000259" key="5">
    <source>
        <dbReference type="PROSITE" id="PS51898"/>
    </source>
</evidence>
<dbReference type="AlphaFoldDB" id="A0ABD5U4C3"/>
<evidence type="ECO:0000256" key="3">
    <source>
        <dbReference type="ARBA" id="ARBA00023172"/>
    </source>
</evidence>
<dbReference type="InterPro" id="IPR050090">
    <property type="entry name" value="Tyrosine_recombinase_XerCD"/>
</dbReference>
<dbReference type="InterPro" id="IPR011010">
    <property type="entry name" value="DNA_brk_join_enz"/>
</dbReference>
<dbReference type="Gene3D" id="1.10.443.10">
    <property type="entry name" value="Intergrase catalytic core"/>
    <property type="match status" value="1"/>
</dbReference>
<dbReference type="PROSITE" id="PS51900">
    <property type="entry name" value="CB"/>
    <property type="match status" value="1"/>
</dbReference>
<dbReference type="InterPro" id="IPR044068">
    <property type="entry name" value="CB"/>
</dbReference>
<evidence type="ECO:0000313" key="7">
    <source>
        <dbReference type="EMBL" id="MFC6835326.1"/>
    </source>
</evidence>
<keyword evidence="1" id="KW-0229">DNA integration</keyword>
<dbReference type="GO" id="GO:0003677">
    <property type="term" value="F:DNA binding"/>
    <property type="evidence" value="ECO:0007669"/>
    <property type="project" value="UniProtKB-UniRule"/>
</dbReference>
<name>A0ABD5U4C3_9EURY</name>
<dbReference type="CDD" id="cd00397">
    <property type="entry name" value="DNA_BRE_C"/>
    <property type="match status" value="1"/>
</dbReference>